<dbReference type="InterPro" id="IPR000731">
    <property type="entry name" value="SSD"/>
</dbReference>
<sequence length="949" mass="98978">MSSFLYGLGRSSYRHRLRVVLIWLAVLAVLGGSSVAVSKGFDENFSLPGTESQTALDSLNRTFPQAGGTTAQVVVVPREGESVRSSAARKAIDASAERLRDVSQVDTVSGPFDEYAKGQVAGDDSAAIINVTFAVPAVDIGEATFDELAQQRAELQAALPGSEVSAGGDAYTGGTPGVSWVEGIGVLVALIVLWLTLGSLRAAGMPLLTALLGVGLTVALIFGATGFATVSSTTPLLALMLGLAVGIDYALFITSRHRDQLRDGMDPEESVARAVATAGSAVVFAGMTVMIALVGLSVAGIPFLSIMGVAAAVGVAIAVMIALTLLPALLGFLGDRLRPKAKEPRTSKARAKAAAEPQRRPRVGLGRRWVRLVTRAPVVTVVLVLVALGAMAYPAKDLRIALPSNGTAEEGTPARVTYDLVAEHFGQGYNGPLIVTATIVGSDDPLGVMDGMADELRDLPGVASVPLATPNEDADTGIIQVIPEGAPDSEETKQLVRDIRALQPHFEDEYGVATAVTGFTAVGIDISDRLGAALVPFGILVVGLSLVLLTMVFRSVWVPVKATVGFLLSVGAAFGATAMVFEYGWFGSVFNVHQTSPVISFLPILLMGILFGLAMDYEVFLVSRMREEYVHGVNAASEGGRPPTPPAGVPLAGARETRAGGPSKAVARAAVENGFVASSRVVVAAAVIMLSVFGGFVPDGEGPIKTIGFGLAVGVFVDAFIVRMTLVPAVLTLLGTKAWWLPRWIDRRLPSFDVEGEGLHHQVSLAAWPSADDTHLVLADGLRVGGWDVSTALPPGEVLVVEGPAGPGRSALLLTLSGRMRLPEAEPGEHGGHVSRVKVAGFVLPEQAGRVRRRTAYVDLAGTTDLPRELASVARAKPDVLFLDHVEALTDPGADPDARAALARTLDEVVAGRTTAAVLAVTDRSGLDTLLRGPSRVLDLRPRPALAQA</sequence>
<feature type="transmembrane region" description="Helical" evidence="6">
    <location>
        <begin position="565"/>
        <end position="586"/>
    </location>
</feature>
<feature type="transmembrane region" description="Helical" evidence="6">
    <location>
        <begin position="180"/>
        <end position="200"/>
    </location>
</feature>
<dbReference type="STRING" id="546874.SAMN04488544_3500"/>
<dbReference type="Pfam" id="PF03176">
    <property type="entry name" value="MMPL"/>
    <property type="match status" value="3"/>
</dbReference>
<accession>A0A1H2N8T4</accession>
<evidence type="ECO:0000313" key="8">
    <source>
        <dbReference type="EMBL" id="SDV01571.1"/>
    </source>
</evidence>
<feature type="transmembrane region" description="Helical" evidence="6">
    <location>
        <begin position="598"/>
        <end position="617"/>
    </location>
</feature>
<feature type="transmembrane region" description="Helical" evidence="6">
    <location>
        <begin position="709"/>
        <end position="734"/>
    </location>
</feature>
<dbReference type="InterPro" id="IPR050545">
    <property type="entry name" value="Mycobact_MmpL"/>
</dbReference>
<keyword evidence="2" id="KW-1003">Cell membrane</keyword>
<dbReference type="Gene3D" id="1.20.1640.10">
    <property type="entry name" value="Multidrug efflux transporter AcrB transmembrane domain"/>
    <property type="match status" value="2"/>
</dbReference>
<feature type="transmembrane region" description="Helical" evidence="6">
    <location>
        <begin position="274"/>
        <end position="298"/>
    </location>
</feature>
<dbReference type="GO" id="GO:0005886">
    <property type="term" value="C:plasma membrane"/>
    <property type="evidence" value="ECO:0007669"/>
    <property type="project" value="UniProtKB-SubCell"/>
</dbReference>
<feature type="transmembrane region" description="Helical" evidence="6">
    <location>
        <begin position="236"/>
        <end position="253"/>
    </location>
</feature>
<feature type="transmembrane region" description="Helical" evidence="6">
    <location>
        <begin position="533"/>
        <end position="553"/>
    </location>
</feature>
<feature type="transmembrane region" description="Helical" evidence="6">
    <location>
        <begin position="207"/>
        <end position="230"/>
    </location>
</feature>
<gene>
    <name evidence="8" type="ORF">SAMN04488544_3500</name>
</gene>
<dbReference type="Gene3D" id="3.40.50.300">
    <property type="entry name" value="P-loop containing nucleotide triphosphate hydrolases"/>
    <property type="match status" value="1"/>
</dbReference>
<name>A0A1H2N8T4_9ACTN</name>
<dbReference type="PANTHER" id="PTHR33406">
    <property type="entry name" value="MEMBRANE PROTEIN MJ1562-RELATED"/>
    <property type="match status" value="1"/>
</dbReference>
<feature type="transmembrane region" description="Helical" evidence="6">
    <location>
        <begin position="304"/>
        <end position="333"/>
    </location>
</feature>
<dbReference type="InterPro" id="IPR004869">
    <property type="entry name" value="MMPL_dom"/>
</dbReference>
<evidence type="ECO:0000259" key="7">
    <source>
        <dbReference type="PROSITE" id="PS50156"/>
    </source>
</evidence>
<proteinExistence type="predicted"/>
<evidence type="ECO:0000256" key="2">
    <source>
        <dbReference type="ARBA" id="ARBA00022475"/>
    </source>
</evidence>
<dbReference type="InterPro" id="IPR027417">
    <property type="entry name" value="P-loop_NTPase"/>
</dbReference>
<dbReference type="PANTHER" id="PTHR33406:SF13">
    <property type="entry name" value="MEMBRANE PROTEIN YDFJ"/>
    <property type="match status" value="1"/>
</dbReference>
<feature type="domain" description="SSD" evidence="7">
    <location>
        <begin position="200"/>
        <end position="332"/>
    </location>
</feature>
<dbReference type="SUPFAM" id="SSF82866">
    <property type="entry name" value="Multidrug efflux transporter AcrB transmembrane domain"/>
    <property type="match status" value="2"/>
</dbReference>
<organism evidence="8 9">
    <name type="scientific">Microlunatus sagamiharensis</name>
    <dbReference type="NCBI Taxonomy" id="546874"/>
    <lineage>
        <taxon>Bacteria</taxon>
        <taxon>Bacillati</taxon>
        <taxon>Actinomycetota</taxon>
        <taxon>Actinomycetes</taxon>
        <taxon>Propionibacteriales</taxon>
        <taxon>Propionibacteriaceae</taxon>
        <taxon>Microlunatus</taxon>
    </lineage>
</organism>
<keyword evidence="3 6" id="KW-0812">Transmembrane</keyword>
<dbReference type="Proteomes" id="UP000198825">
    <property type="component" value="Chromosome I"/>
</dbReference>
<protein>
    <submittedName>
        <fullName evidence="8">Putative drug exporter of the RND superfamily</fullName>
    </submittedName>
</protein>
<keyword evidence="5 6" id="KW-0472">Membrane</keyword>
<keyword evidence="9" id="KW-1185">Reference proteome</keyword>
<keyword evidence="4 6" id="KW-1133">Transmembrane helix</keyword>
<evidence type="ECO:0000256" key="5">
    <source>
        <dbReference type="ARBA" id="ARBA00023136"/>
    </source>
</evidence>
<evidence type="ECO:0000313" key="9">
    <source>
        <dbReference type="Proteomes" id="UP000198825"/>
    </source>
</evidence>
<feature type="transmembrane region" description="Helical" evidence="6">
    <location>
        <begin position="369"/>
        <end position="393"/>
    </location>
</feature>
<dbReference type="PROSITE" id="PS50156">
    <property type="entry name" value="SSD"/>
    <property type="match status" value="1"/>
</dbReference>
<evidence type="ECO:0000256" key="1">
    <source>
        <dbReference type="ARBA" id="ARBA00004651"/>
    </source>
</evidence>
<evidence type="ECO:0000256" key="4">
    <source>
        <dbReference type="ARBA" id="ARBA00022989"/>
    </source>
</evidence>
<dbReference type="RefSeq" id="WP_091077296.1">
    <property type="nucleotide sequence ID" value="NZ_LT629799.1"/>
</dbReference>
<comment type="subcellular location">
    <subcellularLocation>
        <location evidence="1">Cell membrane</location>
        <topology evidence="1">Multi-pass membrane protein</topology>
    </subcellularLocation>
</comment>
<reference evidence="9" key="1">
    <citation type="submission" date="2016-10" db="EMBL/GenBank/DDBJ databases">
        <authorList>
            <person name="Varghese N."/>
            <person name="Submissions S."/>
        </authorList>
    </citation>
    <scope>NUCLEOTIDE SEQUENCE [LARGE SCALE GENOMIC DNA]</scope>
    <source>
        <strain evidence="9">DSM 21743</strain>
    </source>
</reference>
<dbReference type="AlphaFoldDB" id="A0A1H2N8T4"/>
<dbReference type="CDD" id="cd00267">
    <property type="entry name" value="ABC_ATPase"/>
    <property type="match status" value="1"/>
</dbReference>
<feature type="transmembrane region" description="Helical" evidence="6">
    <location>
        <begin position="674"/>
        <end position="697"/>
    </location>
</feature>
<dbReference type="EMBL" id="LT629799">
    <property type="protein sequence ID" value="SDV01571.1"/>
    <property type="molecule type" value="Genomic_DNA"/>
</dbReference>
<evidence type="ECO:0000256" key="3">
    <source>
        <dbReference type="ARBA" id="ARBA00022692"/>
    </source>
</evidence>
<dbReference type="SUPFAM" id="SSF52540">
    <property type="entry name" value="P-loop containing nucleoside triphosphate hydrolases"/>
    <property type="match status" value="1"/>
</dbReference>
<evidence type="ECO:0000256" key="6">
    <source>
        <dbReference type="SAM" id="Phobius"/>
    </source>
</evidence>
<dbReference type="OrthoDB" id="7051771at2"/>